<name>A0ABY3P6Y3_9ENTR</name>
<dbReference type="RefSeq" id="WP_129036259.1">
    <property type="nucleotide sequence ID" value="NZ_SDDX01000028.1"/>
</dbReference>
<gene>
    <name evidence="1" type="ORF">FZO59_04845</name>
</gene>
<evidence type="ECO:0000313" key="1">
    <source>
        <dbReference type="EMBL" id="TYT34965.1"/>
    </source>
</evidence>
<dbReference type="Pfam" id="PF07358">
    <property type="entry name" value="DUF1482"/>
    <property type="match status" value="1"/>
</dbReference>
<dbReference type="Proteomes" id="UP000323910">
    <property type="component" value="Unassembled WGS sequence"/>
</dbReference>
<dbReference type="InterPro" id="IPR009954">
    <property type="entry name" value="DUF1482"/>
</dbReference>
<protein>
    <submittedName>
        <fullName evidence="1">DUF1482 family protein</fullName>
    </submittedName>
</protein>
<proteinExistence type="predicted"/>
<keyword evidence="2" id="KW-1185">Reference proteome</keyword>
<reference evidence="1 2" key="1">
    <citation type="submission" date="2019-08" db="EMBL/GenBank/DDBJ databases">
        <title>The draft genome of Lelliottia nimipressuralis strain CICC 24156.</title>
        <authorList>
            <person name="Wu W."/>
            <person name="Feng Y."/>
            <person name="Zong Z."/>
        </authorList>
    </citation>
    <scope>NUCLEOTIDE SEQUENCE [LARGE SCALE GENOMIC DNA]</scope>
    <source>
        <strain evidence="1 2">CICC 24156</strain>
    </source>
</reference>
<organism evidence="1 2">
    <name type="scientific">Lelliottia nimipressuralis</name>
    <dbReference type="NCBI Taxonomy" id="69220"/>
    <lineage>
        <taxon>Bacteria</taxon>
        <taxon>Pseudomonadati</taxon>
        <taxon>Pseudomonadota</taxon>
        <taxon>Gammaproteobacteria</taxon>
        <taxon>Enterobacterales</taxon>
        <taxon>Enterobacteriaceae</taxon>
        <taxon>Lelliottia</taxon>
    </lineage>
</organism>
<evidence type="ECO:0000313" key="2">
    <source>
        <dbReference type="Proteomes" id="UP000323910"/>
    </source>
</evidence>
<sequence length="62" mass="6974">MTPLFALVLTICSSTTNCCQAVKDIYDTEAQCNQAIYEHRYFNGDCFEVEKTIHADGTKTGY</sequence>
<accession>A0ABY3P6Y3</accession>
<comment type="caution">
    <text evidence="1">The sequence shown here is derived from an EMBL/GenBank/DDBJ whole genome shotgun (WGS) entry which is preliminary data.</text>
</comment>
<dbReference type="EMBL" id="VTFR01000002">
    <property type="protein sequence ID" value="TYT34965.1"/>
    <property type="molecule type" value="Genomic_DNA"/>
</dbReference>